<reference evidence="3 4" key="1">
    <citation type="submission" date="2018-01" db="EMBL/GenBank/DDBJ databases">
        <authorList>
            <person name="Clerissi C."/>
        </authorList>
    </citation>
    <scope>NUCLEOTIDE SEQUENCE [LARGE SCALE GENOMIC DNA]</scope>
    <source>
        <strain evidence="1">Cupriavidus taiwanensis STM 6082</strain>
        <strain evidence="2">Cupriavidus taiwanensis STM 6160</strain>
        <plasmid evidence="2">II</plasmid>
        <plasmid evidence="3">ii</plasmid>
    </source>
</reference>
<dbReference type="EMBL" id="OFTC01000040">
    <property type="protein sequence ID" value="SOZ39574.1"/>
    <property type="molecule type" value="Genomic_DNA"/>
</dbReference>
<dbReference type="Proteomes" id="UP000256710">
    <property type="component" value="Unassembled WGS sequence"/>
</dbReference>
<proteinExistence type="predicted"/>
<dbReference type="Proteomes" id="UP000255168">
    <property type="component" value="Plasmid II"/>
</dbReference>
<evidence type="ECO:0000313" key="3">
    <source>
        <dbReference type="Proteomes" id="UP000255168"/>
    </source>
</evidence>
<evidence type="ECO:0000313" key="2">
    <source>
        <dbReference type="EMBL" id="SPD58710.1"/>
    </source>
</evidence>
<protein>
    <submittedName>
        <fullName evidence="2">Uncharacterized protein</fullName>
    </submittedName>
</protein>
<organism evidence="2 3">
    <name type="scientific">Cupriavidus neocaledonicus</name>
    <dbReference type="NCBI Taxonomy" id="1040979"/>
    <lineage>
        <taxon>Bacteria</taxon>
        <taxon>Pseudomonadati</taxon>
        <taxon>Pseudomonadota</taxon>
        <taxon>Betaproteobacteria</taxon>
        <taxon>Burkholderiales</taxon>
        <taxon>Burkholderiaceae</taxon>
        <taxon>Cupriavidus</taxon>
    </lineage>
</organism>
<keyword evidence="2" id="KW-0614">Plasmid</keyword>
<dbReference type="AlphaFoldDB" id="A0A375HPN1"/>
<evidence type="ECO:0000313" key="1">
    <source>
        <dbReference type="EMBL" id="SOZ39574.1"/>
    </source>
</evidence>
<geneLocation type="plasmid" evidence="3">
    <name>ii</name>
</geneLocation>
<dbReference type="EMBL" id="LT984807">
    <property type="protein sequence ID" value="SPD58710.1"/>
    <property type="molecule type" value="Genomic_DNA"/>
</dbReference>
<geneLocation type="plasmid" evidence="2">
    <name>II</name>
</geneLocation>
<accession>A0A375HPN1</accession>
<sequence length="54" mass="5630">MGRLRLRCARSLSQIYVSAQSASLRSHGAVAEEPKGLSPPACLLPLPLAGEGRG</sequence>
<keyword evidence="4" id="KW-1185">Reference proteome</keyword>
<evidence type="ECO:0000313" key="4">
    <source>
        <dbReference type="Proteomes" id="UP000256710"/>
    </source>
</evidence>
<gene>
    <name evidence="1" type="ORF">CBM2605_B170124</name>
    <name evidence="2" type="ORF">CBM2607_MP10112</name>
</gene>
<name>A0A375HPN1_9BURK</name>